<comment type="caution">
    <text evidence="1">The sequence shown here is derived from an EMBL/GenBank/DDBJ whole genome shotgun (WGS) entry which is preliminary data.</text>
</comment>
<name>A0A433QEI2_9FUNG</name>
<dbReference type="EMBL" id="RBNJ01006961">
    <property type="protein sequence ID" value="RUS28220.1"/>
    <property type="molecule type" value="Genomic_DNA"/>
</dbReference>
<dbReference type="InterPro" id="IPR029636">
    <property type="entry name" value="Csf1"/>
</dbReference>
<proteinExistence type="predicted"/>
<protein>
    <submittedName>
        <fullName evidence="1">Uncharacterized protein</fullName>
    </submittedName>
</protein>
<keyword evidence="2" id="KW-1185">Reference proteome</keyword>
<sequence>MLGWTDVCEMSGVLEMNIFRVFLLEVSSNSISHFIPAAMFGFRHWYNPFSYLKAYLHRRHREHARRENANRAQGWQGLQRYRDDDGEEEEDQTEYAKVSQVLECSELTLTYYADVPGKVPRDQRSNGNLDGVDIGNGDLPPEWGVHITLNDGMLHYGPWADRQR</sequence>
<dbReference type="GO" id="GO:0016020">
    <property type="term" value="C:membrane"/>
    <property type="evidence" value="ECO:0007669"/>
    <property type="project" value="InterPro"/>
</dbReference>
<dbReference type="AlphaFoldDB" id="A0A433QEI2"/>
<dbReference type="PANTHER" id="PTHR32085:SF3">
    <property type="entry name" value="PROTEIN CSF1"/>
    <property type="match status" value="1"/>
</dbReference>
<gene>
    <name evidence="1" type="ORF">BC938DRAFT_482143</name>
</gene>
<accession>A0A433QEI2</accession>
<dbReference type="GO" id="GO:0006113">
    <property type="term" value="P:fermentation"/>
    <property type="evidence" value="ECO:0007669"/>
    <property type="project" value="InterPro"/>
</dbReference>
<organism evidence="1 2">
    <name type="scientific">Jimgerdemannia flammicorona</name>
    <dbReference type="NCBI Taxonomy" id="994334"/>
    <lineage>
        <taxon>Eukaryota</taxon>
        <taxon>Fungi</taxon>
        <taxon>Fungi incertae sedis</taxon>
        <taxon>Mucoromycota</taxon>
        <taxon>Mucoromycotina</taxon>
        <taxon>Endogonomycetes</taxon>
        <taxon>Endogonales</taxon>
        <taxon>Endogonaceae</taxon>
        <taxon>Jimgerdemannia</taxon>
    </lineage>
</organism>
<evidence type="ECO:0000313" key="1">
    <source>
        <dbReference type="EMBL" id="RUS28220.1"/>
    </source>
</evidence>
<reference evidence="1 2" key="1">
    <citation type="journal article" date="2018" name="New Phytol.">
        <title>Phylogenomics of Endogonaceae and evolution of mycorrhizas within Mucoromycota.</title>
        <authorList>
            <person name="Chang Y."/>
            <person name="Desiro A."/>
            <person name="Na H."/>
            <person name="Sandor L."/>
            <person name="Lipzen A."/>
            <person name="Clum A."/>
            <person name="Barry K."/>
            <person name="Grigoriev I.V."/>
            <person name="Martin F.M."/>
            <person name="Stajich J.E."/>
            <person name="Smith M.E."/>
            <person name="Bonito G."/>
            <person name="Spatafora J.W."/>
        </authorList>
    </citation>
    <scope>NUCLEOTIDE SEQUENCE [LARGE SCALE GENOMIC DNA]</scope>
    <source>
        <strain evidence="1 2">AD002</strain>
    </source>
</reference>
<dbReference type="PANTHER" id="PTHR32085">
    <property type="entry name" value="PROTEIN CSF1"/>
    <property type="match status" value="1"/>
</dbReference>
<evidence type="ECO:0000313" key="2">
    <source>
        <dbReference type="Proteomes" id="UP000274822"/>
    </source>
</evidence>
<dbReference type="Proteomes" id="UP000274822">
    <property type="component" value="Unassembled WGS sequence"/>
</dbReference>